<evidence type="ECO:0000256" key="5">
    <source>
        <dbReference type="RuleBase" id="RU361182"/>
    </source>
</evidence>
<organism evidence="6 7">
    <name type="scientific">Hepatospora eriocheir</name>
    <dbReference type="NCBI Taxonomy" id="1081669"/>
    <lineage>
        <taxon>Eukaryota</taxon>
        <taxon>Fungi</taxon>
        <taxon>Fungi incertae sedis</taxon>
        <taxon>Microsporidia</taxon>
        <taxon>Hepatosporidae</taxon>
        <taxon>Hepatospora</taxon>
    </lineage>
</organism>
<keyword evidence="4" id="KW-0833">Ubl conjugation pathway</keyword>
<dbReference type="Gene3D" id="3.10.20.30">
    <property type="match status" value="1"/>
</dbReference>
<dbReference type="AlphaFoldDB" id="A0A1X0Q894"/>
<evidence type="ECO:0000313" key="7">
    <source>
        <dbReference type="Proteomes" id="UP000192356"/>
    </source>
</evidence>
<comment type="pathway">
    <text evidence="5">tRNA modification; 5-methoxycarbonylmethyl-2-thiouridine-tRNA biosynthesis.</text>
</comment>
<dbReference type="SUPFAM" id="SSF54285">
    <property type="entry name" value="MoaD/ThiS"/>
    <property type="match status" value="1"/>
</dbReference>
<dbReference type="GO" id="GO:0005737">
    <property type="term" value="C:cytoplasm"/>
    <property type="evidence" value="ECO:0007669"/>
    <property type="project" value="UniProtKB-SubCell"/>
</dbReference>
<accession>A0A1X0Q894</accession>
<keyword evidence="3 5" id="KW-0819">tRNA processing</keyword>
<protein>
    <recommendedName>
        <fullName evidence="5">Ubiquitin-related modifier 1</fullName>
    </recommendedName>
</protein>
<dbReference type="OrthoDB" id="10248987at2759"/>
<keyword evidence="7" id="KW-1185">Reference proteome</keyword>
<keyword evidence="2" id="KW-1017">Isopeptide bond</keyword>
<evidence type="ECO:0000313" key="6">
    <source>
        <dbReference type="EMBL" id="ORD95976.1"/>
    </source>
</evidence>
<comment type="subcellular location">
    <subcellularLocation>
        <location evidence="5">Cytoplasm</location>
    </subcellularLocation>
</comment>
<reference evidence="6 7" key="1">
    <citation type="journal article" date="2017" name="Environ. Microbiol.">
        <title>Decay of the glycolytic pathway and adaptation to intranuclear parasitism within Enterocytozoonidae microsporidia.</title>
        <authorList>
            <person name="Wiredu Boakye D."/>
            <person name="Jaroenlak P."/>
            <person name="Prachumwat A."/>
            <person name="Williams T.A."/>
            <person name="Bateman K.S."/>
            <person name="Itsathitphaisarn O."/>
            <person name="Sritunyalucksana K."/>
            <person name="Paszkiewicz K.H."/>
            <person name="Moore K.A."/>
            <person name="Stentiford G.D."/>
            <person name="Williams B.A."/>
        </authorList>
    </citation>
    <scope>NUCLEOTIDE SEQUENCE [LARGE SCALE GENOMIC DNA]</scope>
    <source>
        <strain evidence="6 7">GB1</strain>
    </source>
</reference>
<dbReference type="InterPro" id="IPR016155">
    <property type="entry name" value="Mopterin_synth/thiamin_S_b"/>
</dbReference>
<dbReference type="EMBL" id="LVKB01000147">
    <property type="protein sequence ID" value="ORD95976.1"/>
    <property type="molecule type" value="Genomic_DNA"/>
</dbReference>
<dbReference type="Proteomes" id="UP000192356">
    <property type="component" value="Unassembled WGS sequence"/>
</dbReference>
<keyword evidence="1 5" id="KW-0963">Cytoplasm</keyword>
<gene>
    <name evidence="6" type="ORF">HERIO_2059</name>
</gene>
<comment type="similarity">
    <text evidence="5">Belongs to the URM1 family.</text>
</comment>
<dbReference type="InterPro" id="IPR015221">
    <property type="entry name" value="Urm1"/>
</dbReference>
<comment type="caution">
    <text evidence="6">The sequence shown here is derived from an EMBL/GenBank/DDBJ whole genome shotgun (WGS) entry which is preliminary data.</text>
</comment>
<proteinExistence type="inferred from homology"/>
<dbReference type="VEuPathDB" id="MicrosporidiaDB:A0H76_2329"/>
<dbReference type="Pfam" id="PF09138">
    <property type="entry name" value="Urm1"/>
    <property type="match status" value="1"/>
</dbReference>
<evidence type="ECO:0000256" key="4">
    <source>
        <dbReference type="ARBA" id="ARBA00022786"/>
    </source>
</evidence>
<dbReference type="VEuPathDB" id="MicrosporidiaDB:HERIO_2059"/>
<sequence length="94" mass="10871">MKIEVNFRGSGDHDDDKNLCFLEKSAVENIKTKNDLIELIYNNFNKTHSDFFKDLFDFSDGTLCLIDDVEINLFNEEEIKNIQKIDIITTLHGG</sequence>
<evidence type="ECO:0000256" key="2">
    <source>
        <dbReference type="ARBA" id="ARBA00022499"/>
    </source>
</evidence>
<dbReference type="GO" id="GO:0034227">
    <property type="term" value="P:tRNA thio-modification"/>
    <property type="evidence" value="ECO:0007669"/>
    <property type="project" value="InterPro"/>
</dbReference>
<dbReference type="InterPro" id="IPR012675">
    <property type="entry name" value="Beta-grasp_dom_sf"/>
</dbReference>
<name>A0A1X0Q894_9MICR</name>
<evidence type="ECO:0000256" key="3">
    <source>
        <dbReference type="ARBA" id="ARBA00022694"/>
    </source>
</evidence>
<dbReference type="UniPathway" id="UPA00988"/>
<evidence type="ECO:0000256" key="1">
    <source>
        <dbReference type="ARBA" id="ARBA00022490"/>
    </source>
</evidence>